<dbReference type="InParanoid" id="A0A1X2HEG8"/>
<evidence type="ECO:0000313" key="2">
    <source>
        <dbReference type="EMBL" id="ORY96706.1"/>
    </source>
</evidence>
<protein>
    <submittedName>
        <fullName evidence="2">Uncharacterized protein</fullName>
    </submittedName>
</protein>
<dbReference type="EMBL" id="MCGN01000005">
    <property type="protein sequence ID" value="ORY96706.1"/>
    <property type="molecule type" value="Genomic_DNA"/>
</dbReference>
<evidence type="ECO:0000313" key="3">
    <source>
        <dbReference type="Proteomes" id="UP000242180"/>
    </source>
</evidence>
<feature type="region of interest" description="Disordered" evidence="1">
    <location>
        <begin position="46"/>
        <end position="75"/>
    </location>
</feature>
<accession>A0A1X2HEG8</accession>
<evidence type="ECO:0000256" key="1">
    <source>
        <dbReference type="SAM" id="MobiDB-lite"/>
    </source>
</evidence>
<feature type="region of interest" description="Disordered" evidence="1">
    <location>
        <begin position="1"/>
        <end position="33"/>
    </location>
</feature>
<feature type="region of interest" description="Disordered" evidence="1">
    <location>
        <begin position="113"/>
        <end position="158"/>
    </location>
</feature>
<dbReference type="AlphaFoldDB" id="A0A1X2HEG8"/>
<dbReference type="OrthoDB" id="2246292at2759"/>
<comment type="caution">
    <text evidence="2">The sequence shown here is derived from an EMBL/GenBank/DDBJ whole genome shotgun (WGS) entry which is preliminary data.</text>
</comment>
<organism evidence="2 3">
    <name type="scientific">Syncephalastrum racemosum</name>
    <name type="common">Filamentous fungus</name>
    <dbReference type="NCBI Taxonomy" id="13706"/>
    <lineage>
        <taxon>Eukaryota</taxon>
        <taxon>Fungi</taxon>
        <taxon>Fungi incertae sedis</taxon>
        <taxon>Mucoromycota</taxon>
        <taxon>Mucoromycotina</taxon>
        <taxon>Mucoromycetes</taxon>
        <taxon>Mucorales</taxon>
        <taxon>Syncephalastraceae</taxon>
        <taxon>Syncephalastrum</taxon>
    </lineage>
</organism>
<feature type="compositionally biased region" description="Low complexity" evidence="1">
    <location>
        <begin position="119"/>
        <end position="139"/>
    </location>
</feature>
<dbReference type="Proteomes" id="UP000242180">
    <property type="component" value="Unassembled WGS sequence"/>
</dbReference>
<name>A0A1X2HEG8_SYNRA</name>
<sequence>MSTLSSFYPTTSLSHGLPPSPSSSPSPPSRRFSSASVIAQLTMLGYPPKIQPQSSATRDQGRQVHTPPLQSQLLPEPAVIDYSTLDKVDEEAGCILIALSNHNSSAVVKGMPEKDTICSSSSSDSSSSSSASSSSSSSSTFHSDPLDTPSKSPSDGPKSMSISNLLGNFYFYFICRIFF</sequence>
<feature type="compositionally biased region" description="Pro residues" evidence="1">
    <location>
        <begin position="18"/>
        <end position="28"/>
    </location>
</feature>
<reference evidence="2 3" key="1">
    <citation type="submission" date="2016-07" db="EMBL/GenBank/DDBJ databases">
        <title>Pervasive Adenine N6-methylation of Active Genes in Fungi.</title>
        <authorList>
            <consortium name="DOE Joint Genome Institute"/>
            <person name="Mondo S.J."/>
            <person name="Dannebaum R.O."/>
            <person name="Kuo R.C."/>
            <person name="Labutti K."/>
            <person name="Haridas S."/>
            <person name="Kuo A."/>
            <person name="Salamov A."/>
            <person name="Ahrendt S.R."/>
            <person name="Lipzen A."/>
            <person name="Sullivan W."/>
            <person name="Andreopoulos W.B."/>
            <person name="Clum A."/>
            <person name="Lindquist E."/>
            <person name="Daum C."/>
            <person name="Ramamoorthy G.K."/>
            <person name="Gryganskyi A."/>
            <person name="Culley D."/>
            <person name="Magnuson J.K."/>
            <person name="James T.Y."/>
            <person name="O'Malley M.A."/>
            <person name="Stajich J.E."/>
            <person name="Spatafora J.W."/>
            <person name="Visel A."/>
            <person name="Grigoriev I.V."/>
        </authorList>
    </citation>
    <scope>NUCLEOTIDE SEQUENCE [LARGE SCALE GENOMIC DNA]</scope>
    <source>
        <strain evidence="2 3">NRRL 2496</strain>
    </source>
</reference>
<proteinExistence type="predicted"/>
<gene>
    <name evidence="2" type="ORF">BCR43DRAFT_285011</name>
</gene>
<keyword evidence="3" id="KW-1185">Reference proteome</keyword>